<dbReference type="InterPro" id="IPR005843">
    <property type="entry name" value="A-D-PHexomutase_C"/>
</dbReference>
<evidence type="ECO:0000259" key="10">
    <source>
        <dbReference type="Pfam" id="PF02879"/>
    </source>
</evidence>
<dbReference type="EMBL" id="PFBZ01000008">
    <property type="protein sequence ID" value="PIT86984.1"/>
    <property type="molecule type" value="Genomic_DNA"/>
</dbReference>
<keyword evidence="4 7" id="KW-0479">Metal-binding</keyword>
<dbReference type="PRINTS" id="PR00509">
    <property type="entry name" value="PGMPMM"/>
</dbReference>
<sequence length="456" mass="50755">MQTPKHIFKAYDIRGLVDGELSEELAYRIGRSFVHLLRNEGVDFKGSSIVVGHDMRETSIPFQKCVMQGITDEGVDVVNIGLTSTPVFNFACAHIATHVGGIMITASHNPSEYNGFKITRGNGLPVGKGTGMEDIRDMSIDMEFDAPRGGGVIGEKDVRGLYEERIFSLVNTEEIAPLHIVIDGGNGMGNVTFSRWLKKLPVTVTYMYMEPDGTFPNHEANPLKVETLTDLQAKVLEVGADFGFALDGDADRLGLVDEKGVVVDASYVAALIGLEVLKKNPGAHMLYDLRSSQSIPELWEAAGATTQKSTIGHALIKVLMKETQAIFASELSLHLYYGDMYNMESTDLSLLYVLYIASREKKPLSDIIAPMKTYAHSGEFNFEVEDKDGVMKRIKEIYAEEANEILEIDGIWMRMPWGWFSVRKSNTEPVLRLNLETHSEEETRMRVAELKKYIVS</sequence>
<evidence type="ECO:0000256" key="3">
    <source>
        <dbReference type="ARBA" id="ARBA00022553"/>
    </source>
</evidence>
<proteinExistence type="inferred from homology"/>
<evidence type="ECO:0000259" key="8">
    <source>
        <dbReference type="Pfam" id="PF00408"/>
    </source>
</evidence>
<dbReference type="PANTHER" id="PTHR43771">
    <property type="entry name" value="PHOSPHOMANNOMUTASE"/>
    <property type="match status" value="1"/>
</dbReference>
<dbReference type="InterPro" id="IPR016055">
    <property type="entry name" value="A-D-PHexomutase_a/b/a-I/II/III"/>
</dbReference>
<evidence type="ECO:0000259" key="11">
    <source>
        <dbReference type="Pfam" id="PF02880"/>
    </source>
</evidence>
<gene>
    <name evidence="12" type="primary">manB</name>
    <name evidence="12" type="ORF">COU33_00150</name>
</gene>
<evidence type="ECO:0000256" key="6">
    <source>
        <dbReference type="ARBA" id="ARBA00023235"/>
    </source>
</evidence>
<dbReference type="InterPro" id="IPR016066">
    <property type="entry name" value="A-D-PHexomutase_CS"/>
</dbReference>
<comment type="caution">
    <text evidence="12">The sequence shown here is derived from an EMBL/GenBank/DDBJ whole genome shotgun (WGS) entry which is preliminary data.</text>
</comment>
<evidence type="ECO:0000256" key="5">
    <source>
        <dbReference type="ARBA" id="ARBA00022842"/>
    </source>
</evidence>
<dbReference type="AlphaFoldDB" id="A0A2M6W2F3"/>
<dbReference type="SUPFAM" id="SSF53738">
    <property type="entry name" value="Phosphoglucomutase, first 3 domains"/>
    <property type="match status" value="3"/>
</dbReference>
<dbReference type="Proteomes" id="UP000229362">
    <property type="component" value="Unassembled WGS sequence"/>
</dbReference>
<comment type="similarity">
    <text evidence="2 7">Belongs to the phosphohexose mutase family.</text>
</comment>
<dbReference type="Pfam" id="PF02878">
    <property type="entry name" value="PGM_PMM_I"/>
    <property type="match status" value="1"/>
</dbReference>
<dbReference type="InterPro" id="IPR036900">
    <property type="entry name" value="A-D-PHexomutase_C_sf"/>
</dbReference>
<dbReference type="PROSITE" id="PS00710">
    <property type="entry name" value="PGM_PMM"/>
    <property type="match status" value="1"/>
</dbReference>
<dbReference type="InterPro" id="IPR005844">
    <property type="entry name" value="A-D-PHexomutase_a/b/a-I"/>
</dbReference>
<organism evidence="12 13">
    <name type="scientific">Candidatus Magasanikbacteria bacterium CG10_big_fil_rev_8_21_14_0_10_43_6</name>
    <dbReference type="NCBI Taxonomy" id="1974650"/>
    <lineage>
        <taxon>Bacteria</taxon>
        <taxon>Candidatus Magasanikiibacteriota</taxon>
    </lineage>
</organism>
<evidence type="ECO:0000256" key="7">
    <source>
        <dbReference type="RuleBase" id="RU004326"/>
    </source>
</evidence>
<dbReference type="GO" id="GO:0005975">
    <property type="term" value="P:carbohydrate metabolic process"/>
    <property type="evidence" value="ECO:0007669"/>
    <property type="project" value="InterPro"/>
</dbReference>
<dbReference type="InterPro" id="IPR005845">
    <property type="entry name" value="A-D-PHexomutase_a/b/a-II"/>
</dbReference>
<feature type="domain" description="Alpha-D-phosphohexomutase alpha/beta/alpha" evidence="10">
    <location>
        <begin position="164"/>
        <end position="260"/>
    </location>
</feature>
<accession>A0A2M6W2F3</accession>
<dbReference type="GO" id="GO:0016868">
    <property type="term" value="F:intramolecular phosphotransferase activity"/>
    <property type="evidence" value="ECO:0007669"/>
    <property type="project" value="InterPro"/>
</dbReference>
<evidence type="ECO:0000313" key="13">
    <source>
        <dbReference type="Proteomes" id="UP000229362"/>
    </source>
</evidence>
<reference evidence="13" key="1">
    <citation type="submission" date="2017-09" db="EMBL/GenBank/DDBJ databases">
        <title>Depth-based differentiation of microbial function through sediment-hosted aquifers and enrichment of novel symbionts in the deep terrestrial subsurface.</title>
        <authorList>
            <person name="Probst A.J."/>
            <person name="Ladd B."/>
            <person name="Jarett J.K."/>
            <person name="Geller-Mcgrath D.E."/>
            <person name="Sieber C.M.K."/>
            <person name="Emerson J.B."/>
            <person name="Anantharaman K."/>
            <person name="Thomas B.C."/>
            <person name="Malmstrom R."/>
            <person name="Stieglmeier M."/>
            <person name="Klingl A."/>
            <person name="Woyke T."/>
            <person name="Ryan C.M."/>
            <person name="Banfield J.F."/>
        </authorList>
    </citation>
    <scope>NUCLEOTIDE SEQUENCE [LARGE SCALE GENOMIC DNA]</scope>
</reference>
<name>A0A2M6W2F3_9BACT</name>
<dbReference type="Pfam" id="PF02879">
    <property type="entry name" value="PGM_PMM_II"/>
    <property type="match status" value="1"/>
</dbReference>
<evidence type="ECO:0000256" key="4">
    <source>
        <dbReference type="ARBA" id="ARBA00022723"/>
    </source>
</evidence>
<feature type="domain" description="Alpha-D-phosphohexomutase C-terminal" evidence="8">
    <location>
        <begin position="379"/>
        <end position="446"/>
    </location>
</feature>
<keyword evidence="6" id="KW-0413">Isomerase</keyword>
<dbReference type="InterPro" id="IPR005841">
    <property type="entry name" value="Alpha-D-phosphohexomutase_SF"/>
</dbReference>
<dbReference type="Gene3D" id="3.30.310.50">
    <property type="entry name" value="Alpha-D-phosphohexomutase, C-terminal domain"/>
    <property type="match status" value="1"/>
</dbReference>
<keyword evidence="3" id="KW-0597">Phosphoprotein</keyword>
<keyword evidence="5 7" id="KW-0460">Magnesium</keyword>
<dbReference type="GO" id="GO:0000287">
    <property type="term" value="F:magnesium ion binding"/>
    <property type="evidence" value="ECO:0007669"/>
    <property type="project" value="InterPro"/>
</dbReference>
<dbReference type="InterPro" id="IPR005846">
    <property type="entry name" value="A-D-PHexomutase_a/b/a-III"/>
</dbReference>
<dbReference type="PANTHER" id="PTHR43771:SF1">
    <property type="entry name" value="PHOSPHOMANNOMUTASE"/>
    <property type="match status" value="1"/>
</dbReference>
<evidence type="ECO:0000256" key="2">
    <source>
        <dbReference type="ARBA" id="ARBA00010231"/>
    </source>
</evidence>
<feature type="domain" description="Alpha-D-phosphohexomutase alpha/beta/alpha" evidence="9">
    <location>
        <begin position="6"/>
        <end position="130"/>
    </location>
</feature>
<dbReference type="Gene3D" id="3.40.120.10">
    <property type="entry name" value="Alpha-D-Glucose-1,6-Bisphosphate, subunit A, domain 3"/>
    <property type="match status" value="3"/>
</dbReference>
<evidence type="ECO:0000256" key="1">
    <source>
        <dbReference type="ARBA" id="ARBA00001946"/>
    </source>
</evidence>
<dbReference type="Pfam" id="PF00408">
    <property type="entry name" value="PGM_PMM_IV"/>
    <property type="match status" value="1"/>
</dbReference>
<evidence type="ECO:0000259" key="9">
    <source>
        <dbReference type="Pfam" id="PF02878"/>
    </source>
</evidence>
<dbReference type="SUPFAM" id="SSF55957">
    <property type="entry name" value="Phosphoglucomutase, C-terminal domain"/>
    <property type="match status" value="1"/>
</dbReference>
<feature type="domain" description="Alpha-D-phosphohexomutase alpha/beta/alpha" evidence="11">
    <location>
        <begin position="267"/>
        <end position="374"/>
    </location>
</feature>
<dbReference type="CDD" id="cd03089">
    <property type="entry name" value="PMM_PGM"/>
    <property type="match status" value="1"/>
</dbReference>
<comment type="cofactor">
    <cofactor evidence="1">
        <name>Mg(2+)</name>
        <dbReference type="ChEBI" id="CHEBI:18420"/>
    </cofactor>
</comment>
<dbReference type="Pfam" id="PF02880">
    <property type="entry name" value="PGM_PMM_III"/>
    <property type="match status" value="1"/>
</dbReference>
<evidence type="ECO:0000313" key="12">
    <source>
        <dbReference type="EMBL" id="PIT86984.1"/>
    </source>
</evidence>
<protein>
    <submittedName>
        <fullName evidence="12">Phosphomannomutase/phosphoglucomutase</fullName>
    </submittedName>
</protein>